<proteinExistence type="predicted"/>
<dbReference type="Proteomes" id="UP001460270">
    <property type="component" value="Unassembled WGS sequence"/>
</dbReference>
<feature type="region of interest" description="Disordered" evidence="1">
    <location>
        <begin position="151"/>
        <end position="180"/>
    </location>
</feature>
<dbReference type="InterPro" id="IPR046700">
    <property type="entry name" value="DUF6570"/>
</dbReference>
<feature type="compositionally biased region" description="Basic and acidic residues" evidence="1">
    <location>
        <begin position="166"/>
        <end position="180"/>
    </location>
</feature>
<gene>
    <name evidence="3" type="ORF">WMY93_034310</name>
</gene>
<feature type="non-terminal residue" evidence="3">
    <location>
        <position position="1"/>
    </location>
</feature>
<organism evidence="3 4">
    <name type="scientific">Mugilogobius chulae</name>
    <name type="common">yellowstripe goby</name>
    <dbReference type="NCBI Taxonomy" id="88201"/>
    <lineage>
        <taxon>Eukaryota</taxon>
        <taxon>Metazoa</taxon>
        <taxon>Chordata</taxon>
        <taxon>Craniata</taxon>
        <taxon>Vertebrata</taxon>
        <taxon>Euteleostomi</taxon>
        <taxon>Actinopterygii</taxon>
        <taxon>Neopterygii</taxon>
        <taxon>Teleostei</taxon>
        <taxon>Neoteleostei</taxon>
        <taxon>Acanthomorphata</taxon>
        <taxon>Gobiaria</taxon>
        <taxon>Gobiiformes</taxon>
        <taxon>Gobioidei</taxon>
        <taxon>Gobiidae</taxon>
        <taxon>Gobionellinae</taxon>
        <taxon>Mugilogobius</taxon>
    </lineage>
</organism>
<reference evidence="4" key="1">
    <citation type="submission" date="2024-04" db="EMBL/GenBank/DDBJ databases">
        <title>Salinicola lusitanus LLJ914,a marine bacterium isolated from the Okinawa Trough.</title>
        <authorList>
            <person name="Li J."/>
        </authorList>
    </citation>
    <scope>NUCLEOTIDE SEQUENCE [LARGE SCALE GENOMIC DNA]</scope>
</reference>
<evidence type="ECO:0000313" key="3">
    <source>
        <dbReference type="EMBL" id="KAK7878467.1"/>
    </source>
</evidence>
<accession>A0AAW0ME96</accession>
<evidence type="ECO:0000313" key="4">
    <source>
        <dbReference type="Proteomes" id="UP001460270"/>
    </source>
</evidence>
<dbReference type="EMBL" id="JBBPFD010000499">
    <property type="protein sequence ID" value="KAK7878467.1"/>
    <property type="molecule type" value="Genomic_DNA"/>
</dbReference>
<keyword evidence="4" id="KW-1185">Reference proteome</keyword>
<dbReference type="AlphaFoldDB" id="A0AAW0ME96"/>
<comment type="caution">
    <text evidence="3">The sequence shown here is derived from an EMBL/GenBank/DDBJ whole genome shotgun (WGS) entry which is preliminary data.</text>
</comment>
<protein>
    <recommendedName>
        <fullName evidence="2">DUF6570 domain-containing protein</fullName>
    </recommendedName>
</protein>
<evidence type="ECO:0000259" key="2">
    <source>
        <dbReference type="Pfam" id="PF20209"/>
    </source>
</evidence>
<dbReference type="Pfam" id="PF20209">
    <property type="entry name" value="DUF6570"/>
    <property type="match status" value="1"/>
</dbReference>
<evidence type="ECO:0000256" key="1">
    <source>
        <dbReference type="SAM" id="MobiDB-lite"/>
    </source>
</evidence>
<sequence>YAPSKGKQNSIAGNVILVPSEVNETVNSLPRNADQSQTIRVKLKRKLSYKGHCLSQTVNWPRVIKALEKLKEIHPDYQDIVINYDQASCDPTLPQESDTDSDNEMKDDDFDEADLMEIYEFEKDALCDAERNDPDDIEMNSDISDIDVEENMETDTHNVGNETQEQCDKQEKDEHTGCGF</sequence>
<feature type="domain" description="DUF6570" evidence="2">
    <location>
        <begin position="4"/>
        <end position="86"/>
    </location>
</feature>
<name>A0AAW0ME96_9GOBI</name>